<reference evidence="1" key="1">
    <citation type="journal article" date="2021" name="Proc. Natl. Acad. Sci. U.S.A.">
        <title>A Catalog of Tens of Thousands of Viruses from Human Metagenomes Reveals Hidden Associations with Chronic Diseases.</title>
        <authorList>
            <person name="Tisza M.J."/>
            <person name="Buck C.B."/>
        </authorList>
    </citation>
    <scope>NUCLEOTIDE SEQUENCE</scope>
    <source>
        <strain evidence="1">CtjhW4</strain>
    </source>
</reference>
<accession>A0A8S5PRG8</accession>
<organism evidence="1">
    <name type="scientific">Myoviridae sp. ctjhW4</name>
    <dbReference type="NCBI Taxonomy" id="2825162"/>
    <lineage>
        <taxon>Viruses</taxon>
        <taxon>Duplodnaviria</taxon>
        <taxon>Heunggongvirae</taxon>
        <taxon>Uroviricota</taxon>
        <taxon>Caudoviricetes</taxon>
    </lineage>
</organism>
<sequence length="45" mass="5492">MEQQQLIIIVYLQEDIILVADMRIICLKLMHMILREQKKILLHYP</sequence>
<evidence type="ECO:0000313" key="1">
    <source>
        <dbReference type="EMBL" id="DAE09670.1"/>
    </source>
</evidence>
<protein>
    <submittedName>
        <fullName evidence="1">Uncharacterized protein</fullName>
    </submittedName>
</protein>
<dbReference type="EMBL" id="BK015491">
    <property type="protein sequence ID" value="DAE09670.1"/>
    <property type="molecule type" value="Genomic_DNA"/>
</dbReference>
<proteinExistence type="predicted"/>
<name>A0A8S5PRG8_9CAUD</name>